<keyword evidence="2" id="KW-1185">Reference proteome</keyword>
<accession>A0ABX1N6M3</accession>
<organism evidence="1 2">
    <name type="scientific">Aromatoleum buckelii</name>
    <dbReference type="NCBI Taxonomy" id="200254"/>
    <lineage>
        <taxon>Bacteria</taxon>
        <taxon>Pseudomonadati</taxon>
        <taxon>Pseudomonadota</taxon>
        <taxon>Betaproteobacteria</taxon>
        <taxon>Rhodocyclales</taxon>
        <taxon>Rhodocyclaceae</taxon>
        <taxon>Aromatoleum</taxon>
    </lineage>
</organism>
<reference evidence="1" key="1">
    <citation type="submission" date="2019-12" db="EMBL/GenBank/DDBJ databases">
        <title>Comparative genomics gives insights into the taxonomy of the Azoarcus-Aromatoleum group and reveals separate origins of nif in the plant-associated Azoarcus and non-plant-associated Aromatoleum sub-groups.</title>
        <authorList>
            <person name="Lafos M."/>
            <person name="Maluk M."/>
            <person name="Batista M."/>
            <person name="Junghare M."/>
            <person name="Carmona M."/>
            <person name="Faoro H."/>
            <person name="Cruz L.M."/>
            <person name="Battistoni F."/>
            <person name="De Souza E."/>
            <person name="Pedrosa F."/>
            <person name="Chen W.-M."/>
            <person name="Poole P.S."/>
            <person name="Dixon R.A."/>
            <person name="James E.K."/>
        </authorList>
    </citation>
    <scope>NUCLEOTIDE SEQUENCE</scope>
    <source>
        <strain evidence="1">U120</strain>
    </source>
</reference>
<sequence length="264" mass="30017">MENALIGFSGFVGSTLLKQTRFNALFRSTNIHEIDNREFDLVVCAGAPAQKWIANRNPGDDRQKIDRLVEHLKTIRCRTFILISTVDVFKTPIGVDEATPVDEAGLHPYGFHRRLLEKFVQDKISDHLIVRLPGLVGPGLRKNVIFDFHNSNNVHAIESRGIFQFYPMVNFWYDIQTAVQEKLRLVHLTAEPISVADVSLRGFGRPFTQVIANEHPHYDMQTRYAEYFGSQGRHQYSARETIQAIRAYAQSEPVTLKPESGAVP</sequence>
<dbReference type="Gene3D" id="3.40.50.720">
    <property type="entry name" value="NAD(P)-binding Rossmann-like Domain"/>
    <property type="match status" value="1"/>
</dbReference>
<gene>
    <name evidence="1" type="ORF">GO608_16535</name>
</gene>
<proteinExistence type="predicted"/>
<evidence type="ECO:0000313" key="1">
    <source>
        <dbReference type="EMBL" id="NMF94923.1"/>
    </source>
</evidence>
<protein>
    <submittedName>
        <fullName evidence="1">Pyridine nucleotide transhydrogenase</fullName>
    </submittedName>
</protein>
<comment type="caution">
    <text evidence="1">The sequence shown here is derived from an EMBL/GenBank/DDBJ whole genome shotgun (WGS) entry which is preliminary data.</text>
</comment>
<dbReference type="EMBL" id="WTVH01000040">
    <property type="protein sequence ID" value="NMF94923.1"/>
    <property type="molecule type" value="Genomic_DNA"/>
</dbReference>
<evidence type="ECO:0000313" key="2">
    <source>
        <dbReference type="Proteomes" id="UP000601990"/>
    </source>
</evidence>
<dbReference type="Proteomes" id="UP000601990">
    <property type="component" value="Unassembled WGS sequence"/>
</dbReference>
<dbReference type="SUPFAM" id="SSF51735">
    <property type="entry name" value="NAD(P)-binding Rossmann-fold domains"/>
    <property type="match status" value="1"/>
</dbReference>
<name>A0ABX1N6M3_9RHOO</name>
<dbReference type="InterPro" id="IPR036291">
    <property type="entry name" value="NAD(P)-bd_dom_sf"/>
</dbReference>